<keyword evidence="2" id="KW-0547">Nucleotide-binding</keyword>
<reference evidence="7 8" key="1">
    <citation type="submission" date="2017-12" db="EMBL/GenBank/DDBJ databases">
        <authorList>
            <person name="Pombert J.-F."/>
            <person name="Haag K.L."/>
            <person name="Ebert D."/>
        </authorList>
    </citation>
    <scope>NUCLEOTIDE SEQUENCE [LARGE SCALE GENOMIC DNA]</scope>
    <source>
        <strain evidence="7">IL-G-3</strain>
    </source>
</reference>
<evidence type="ECO:0000256" key="2">
    <source>
        <dbReference type="ARBA" id="ARBA00022741"/>
    </source>
</evidence>
<dbReference type="PANTHER" id="PTHR11042">
    <property type="entry name" value="EUKARYOTIC TRANSLATION INITIATION FACTOR 2-ALPHA KINASE EIF2-ALPHA KINASE -RELATED"/>
    <property type="match status" value="1"/>
</dbReference>
<dbReference type="PROSITE" id="PS00108">
    <property type="entry name" value="PROTEIN_KINASE_ST"/>
    <property type="match status" value="1"/>
</dbReference>
<evidence type="ECO:0000256" key="1">
    <source>
        <dbReference type="ARBA" id="ARBA00022679"/>
    </source>
</evidence>
<dbReference type="VEuPathDB" id="MicrosporidiaDB:CWI38_2065p0010"/>
<dbReference type="EMBL" id="PITK01002065">
    <property type="protein sequence ID" value="TBU10050.1"/>
    <property type="molecule type" value="Genomic_DNA"/>
</dbReference>
<proteinExistence type="inferred from homology"/>
<keyword evidence="8" id="KW-1185">Reference proteome</keyword>
<dbReference type="InterPro" id="IPR050339">
    <property type="entry name" value="CC_SR_Kinase"/>
</dbReference>
<dbReference type="Gene3D" id="1.10.510.10">
    <property type="entry name" value="Transferase(Phosphotransferase) domain 1"/>
    <property type="match status" value="1"/>
</dbReference>
<comment type="caution">
    <text evidence="7">The sequence shown here is derived from an EMBL/GenBank/DDBJ whole genome shotgun (WGS) entry which is preliminary data.</text>
</comment>
<dbReference type="SMART" id="SM00220">
    <property type="entry name" value="S_TKc"/>
    <property type="match status" value="1"/>
</dbReference>
<feature type="non-terminal residue" evidence="7">
    <location>
        <position position="1"/>
    </location>
</feature>
<dbReference type="GO" id="GO:0005524">
    <property type="term" value="F:ATP binding"/>
    <property type="evidence" value="ECO:0007669"/>
    <property type="project" value="UniProtKB-KW"/>
</dbReference>
<dbReference type="SUPFAM" id="SSF56112">
    <property type="entry name" value="Protein kinase-like (PK-like)"/>
    <property type="match status" value="1"/>
</dbReference>
<keyword evidence="3 7" id="KW-0418">Kinase</keyword>
<keyword evidence="4" id="KW-0067">ATP-binding</keyword>
<evidence type="ECO:0000256" key="4">
    <source>
        <dbReference type="ARBA" id="ARBA00022840"/>
    </source>
</evidence>
<dbReference type="InterPro" id="IPR011009">
    <property type="entry name" value="Kinase-like_dom_sf"/>
</dbReference>
<keyword evidence="1" id="KW-0808">Transferase</keyword>
<dbReference type="PROSITE" id="PS50011">
    <property type="entry name" value="PROTEIN_KINASE_DOM"/>
    <property type="match status" value="1"/>
</dbReference>
<dbReference type="InterPro" id="IPR008271">
    <property type="entry name" value="Ser/Thr_kinase_AS"/>
</dbReference>
<name>A0A4Q9LRH4_9MICR</name>
<evidence type="ECO:0000313" key="8">
    <source>
        <dbReference type="Proteomes" id="UP000292282"/>
    </source>
</evidence>
<dbReference type="Pfam" id="PF00069">
    <property type="entry name" value="Pkinase"/>
    <property type="match status" value="1"/>
</dbReference>
<dbReference type="Proteomes" id="UP000292282">
    <property type="component" value="Unassembled WGS sequence"/>
</dbReference>
<dbReference type="STRING" id="1176355.A0A4Q9LRH4"/>
<dbReference type="GO" id="GO:0005737">
    <property type="term" value="C:cytoplasm"/>
    <property type="evidence" value="ECO:0007669"/>
    <property type="project" value="TreeGrafter"/>
</dbReference>
<evidence type="ECO:0000259" key="6">
    <source>
        <dbReference type="PROSITE" id="PS50011"/>
    </source>
</evidence>
<comment type="similarity">
    <text evidence="5">Belongs to the protein kinase superfamily. Ser/Thr protein kinase family. GCN2 subfamily.</text>
</comment>
<evidence type="ECO:0000313" key="7">
    <source>
        <dbReference type="EMBL" id="TBU10050.1"/>
    </source>
</evidence>
<dbReference type="OrthoDB" id="2191713at2759"/>
<feature type="domain" description="Protein kinase" evidence="6">
    <location>
        <begin position="1"/>
        <end position="280"/>
    </location>
</feature>
<dbReference type="AlphaFoldDB" id="A0A4Q9LRH4"/>
<accession>A0A4Q9LRH4</accession>
<organism evidence="7 8">
    <name type="scientific">Hamiltosporidium tvaerminnensis</name>
    <dbReference type="NCBI Taxonomy" id="1176355"/>
    <lineage>
        <taxon>Eukaryota</taxon>
        <taxon>Fungi</taxon>
        <taxon>Fungi incertae sedis</taxon>
        <taxon>Microsporidia</taxon>
        <taxon>Dubosqiidae</taxon>
        <taxon>Hamiltosporidium</taxon>
    </lineage>
</organism>
<sequence>KKNIKKYRNSEKSDLNYKIEISDEKYMKENRLNFYDKNSYEKSNNSYETIIKSYDKMSLCDGCNNIKKQDYYFYLLTSYCVCSLRNLIEERNLVYEQKSLKEIVDSKDKIEFNLTKYDINGIFKGIIRGVLFLHKNNVIHRDIKPENIFFIEKEFYVPKIGDFGSCKIFTKSENSSDDDILMTEGIGTAWYCAPESTNSFYSEKIDIYSLGLIYLEMIYPFITSMERAIIFNYIRENGKLPNWLKNDFKKESIIIEKCIKKNPIERISALELFSLVLELTETNKKI</sequence>
<protein>
    <submittedName>
        <fullName evidence="7">Protein kinase</fullName>
    </submittedName>
</protein>
<evidence type="ECO:0000256" key="5">
    <source>
        <dbReference type="ARBA" id="ARBA00037982"/>
    </source>
</evidence>
<dbReference type="GO" id="GO:0005634">
    <property type="term" value="C:nucleus"/>
    <property type="evidence" value="ECO:0007669"/>
    <property type="project" value="TreeGrafter"/>
</dbReference>
<dbReference type="InterPro" id="IPR000719">
    <property type="entry name" value="Prot_kinase_dom"/>
</dbReference>
<dbReference type="GO" id="GO:0004672">
    <property type="term" value="F:protein kinase activity"/>
    <property type="evidence" value="ECO:0007669"/>
    <property type="project" value="InterPro"/>
</dbReference>
<evidence type="ECO:0000256" key="3">
    <source>
        <dbReference type="ARBA" id="ARBA00022777"/>
    </source>
</evidence>
<gene>
    <name evidence="7" type="ORF">CWI38_2065p0010</name>
</gene>